<dbReference type="InterPro" id="IPR013324">
    <property type="entry name" value="RNA_pol_sigma_r3/r4-like"/>
</dbReference>
<dbReference type="Gene3D" id="1.10.1740.10">
    <property type="match status" value="1"/>
</dbReference>
<dbReference type="Pfam" id="PF04542">
    <property type="entry name" value="Sigma70_r2"/>
    <property type="match status" value="1"/>
</dbReference>
<dbReference type="InterPro" id="IPR039425">
    <property type="entry name" value="RNA_pol_sigma-70-like"/>
</dbReference>
<keyword evidence="2" id="KW-0805">Transcription regulation</keyword>
<dbReference type="InterPro" id="IPR036388">
    <property type="entry name" value="WH-like_DNA-bd_sf"/>
</dbReference>
<evidence type="ECO:0000256" key="3">
    <source>
        <dbReference type="ARBA" id="ARBA00023082"/>
    </source>
</evidence>
<evidence type="ECO:0000259" key="5">
    <source>
        <dbReference type="Pfam" id="PF04542"/>
    </source>
</evidence>
<feature type="domain" description="RNA polymerase sigma-70 region 2" evidence="5">
    <location>
        <begin position="23"/>
        <end position="87"/>
    </location>
</feature>
<dbReference type="PANTHER" id="PTHR43133:SF46">
    <property type="entry name" value="RNA POLYMERASE SIGMA-70 FACTOR ECF SUBFAMILY"/>
    <property type="match status" value="1"/>
</dbReference>
<proteinExistence type="inferred from homology"/>
<dbReference type="PANTHER" id="PTHR43133">
    <property type="entry name" value="RNA POLYMERASE ECF-TYPE SIGMA FACTO"/>
    <property type="match status" value="1"/>
</dbReference>
<feature type="domain" description="RNA polymerase sigma factor 70 region 4 type 2" evidence="6">
    <location>
        <begin position="118"/>
        <end position="165"/>
    </location>
</feature>
<evidence type="ECO:0000259" key="6">
    <source>
        <dbReference type="Pfam" id="PF08281"/>
    </source>
</evidence>
<keyword evidence="8" id="KW-1185">Reference proteome</keyword>
<dbReference type="InterPro" id="IPR014284">
    <property type="entry name" value="RNA_pol_sigma-70_dom"/>
</dbReference>
<evidence type="ECO:0000256" key="2">
    <source>
        <dbReference type="ARBA" id="ARBA00023015"/>
    </source>
</evidence>
<protein>
    <submittedName>
        <fullName evidence="7">RNA polymerase sigma-70 factor</fullName>
    </submittedName>
</protein>
<dbReference type="Pfam" id="PF08281">
    <property type="entry name" value="Sigma70_r4_2"/>
    <property type="match status" value="1"/>
</dbReference>
<keyword evidence="3" id="KW-0731">Sigma factor</keyword>
<sequence length="229" mass="27108">MTEKEESISSNTGETTFESFFYQYHTLLYNYALNHLKDEDIAADVVQEVFIKIWNNFDQLDFENNPKAYLFTICKNQVHDELKKKAKFQVYASNQLKVNSNFCNNNEEEQEYRELKRIYSEAIEQLPEKRKHIFWLSRMENLSNTQIAQHLNLSINTVRDQLVKGNKTIKTYILKKHGPIPKKIFLISIVFSLSMSVYNTEEHLKTAWTRKDLNIYIPSTFKTIAQKMS</sequence>
<dbReference type="InterPro" id="IPR013325">
    <property type="entry name" value="RNA_pol_sigma_r2"/>
</dbReference>
<keyword evidence="4" id="KW-0804">Transcription</keyword>
<dbReference type="InterPro" id="IPR013249">
    <property type="entry name" value="RNA_pol_sigma70_r4_t2"/>
</dbReference>
<reference evidence="7 8" key="1">
    <citation type="submission" date="2024-01" db="EMBL/GenBank/DDBJ databases">
        <title>Sphingobacterium tenebrionis sp. nov., a novel endophyte isolated from tenebrio molitor intestines.</title>
        <authorList>
            <person name="Zhang C."/>
        </authorList>
    </citation>
    <scope>NUCLEOTIDE SEQUENCE [LARGE SCALE GENOMIC DNA]</scope>
    <source>
        <strain evidence="7 8">PU5-4</strain>
    </source>
</reference>
<dbReference type="EMBL" id="JAYLLN010000029">
    <property type="protein sequence ID" value="MEI5985570.1"/>
    <property type="molecule type" value="Genomic_DNA"/>
</dbReference>
<comment type="similarity">
    <text evidence="1">Belongs to the sigma-70 factor family. ECF subfamily.</text>
</comment>
<evidence type="ECO:0000256" key="1">
    <source>
        <dbReference type="ARBA" id="ARBA00010641"/>
    </source>
</evidence>
<dbReference type="InterPro" id="IPR014327">
    <property type="entry name" value="RNA_pol_sigma70_bacteroid"/>
</dbReference>
<accession>A0ABU8I779</accession>
<gene>
    <name evidence="7" type="ORF">VJ786_11740</name>
</gene>
<dbReference type="RefSeq" id="WP_099365969.1">
    <property type="nucleotide sequence ID" value="NZ_JAYLLN010000029.1"/>
</dbReference>
<evidence type="ECO:0000313" key="8">
    <source>
        <dbReference type="Proteomes" id="UP001363035"/>
    </source>
</evidence>
<evidence type="ECO:0000256" key="4">
    <source>
        <dbReference type="ARBA" id="ARBA00023163"/>
    </source>
</evidence>
<dbReference type="NCBIfam" id="TIGR02985">
    <property type="entry name" value="Sig70_bacteroi1"/>
    <property type="match status" value="1"/>
</dbReference>
<dbReference type="SUPFAM" id="SSF88659">
    <property type="entry name" value="Sigma3 and sigma4 domains of RNA polymerase sigma factors"/>
    <property type="match status" value="1"/>
</dbReference>
<organism evidence="7 8">
    <name type="scientific">Sphingobacterium tenebrionis</name>
    <dbReference type="NCBI Taxonomy" id="3111775"/>
    <lineage>
        <taxon>Bacteria</taxon>
        <taxon>Pseudomonadati</taxon>
        <taxon>Bacteroidota</taxon>
        <taxon>Sphingobacteriia</taxon>
        <taxon>Sphingobacteriales</taxon>
        <taxon>Sphingobacteriaceae</taxon>
        <taxon>Sphingobacterium</taxon>
    </lineage>
</organism>
<name>A0ABU8I779_9SPHI</name>
<dbReference type="InterPro" id="IPR007627">
    <property type="entry name" value="RNA_pol_sigma70_r2"/>
</dbReference>
<comment type="caution">
    <text evidence="7">The sequence shown here is derived from an EMBL/GenBank/DDBJ whole genome shotgun (WGS) entry which is preliminary data.</text>
</comment>
<evidence type="ECO:0000313" key="7">
    <source>
        <dbReference type="EMBL" id="MEI5985570.1"/>
    </source>
</evidence>
<dbReference type="Gene3D" id="1.10.10.10">
    <property type="entry name" value="Winged helix-like DNA-binding domain superfamily/Winged helix DNA-binding domain"/>
    <property type="match status" value="1"/>
</dbReference>
<dbReference type="NCBIfam" id="TIGR02937">
    <property type="entry name" value="sigma70-ECF"/>
    <property type="match status" value="1"/>
</dbReference>
<dbReference type="SUPFAM" id="SSF88946">
    <property type="entry name" value="Sigma2 domain of RNA polymerase sigma factors"/>
    <property type="match status" value="1"/>
</dbReference>
<dbReference type="Proteomes" id="UP001363035">
    <property type="component" value="Unassembled WGS sequence"/>
</dbReference>